<dbReference type="InterPro" id="IPR016032">
    <property type="entry name" value="Sig_transdc_resp-reg_C-effctor"/>
</dbReference>
<reference evidence="4 5" key="1">
    <citation type="submission" date="2020-03" db="EMBL/GenBank/DDBJ databases">
        <title>Genomic Encyclopedia of Type Strains, Phase IV (KMG-IV): sequencing the most valuable type-strain genomes for metagenomic binning, comparative biology and taxonomic classification.</title>
        <authorList>
            <person name="Goeker M."/>
        </authorList>
    </citation>
    <scope>NUCLEOTIDE SEQUENCE [LARGE SCALE GENOMIC DNA]</scope>
    <source>
        <strain evidence="4 5">DSM 4733</strain>
    </source>
</reference>
<dbReference type="Proteomes" id="UP000564677">
    <property type="component" value="Unassembled WGS sequence"/>
</dbReference>
<evidence type="ECO:0000313" key="5">
    <source>
        <dbReference type="Proteomes" id="UP000564677"/>
    </source>
</evidence>
<dbReference type="Gene3D" id="1.25.40.10">
    <property type="entry name" value="Tetratricopeptide repeat domain"/>
    <property type="match status" value="1"/>
</dbReference>
<keyword evidence="1 2" id="KW-0238">DNA-binding</keyword>
<dbReference type="SUPFAM" id="SSF46894">
    <property type="entry name" value="C-terminal effector domain of the bipartite response regulators"/>
    <property type="match status" value="1"/>
</dbReference>
<dbReference type="EMBL" id="JAASQV010000002">
    <property type="protein sequence ID" value="NIJ65274.1"/>
    <property type="molecule type" value="Genomic_DNA"/>
</dbReference>
<dbReference type="GO" id="GO:0000160">
    <property type="term" value="P:phosphorelay signal transduction system"/>
    <property type="evidence" value="ECO:0007669"/>
    <property type="project" value="InterPro"/>
</dbReference>
<evidence type="ECO:0000259" key="3">
    <source>
        <dbReference type="PROSITE" id="PS51755"/>
    </source>
</evidence>
<dbReference type="SMART" id="SM00862">
    <property type="entry name" value="Trans_reg_C"/>
    <property type="match status" value="1"/>
</dbReference>
<sequence length="528" mass="57920">MEGRIDLAHEAAFRLGGLEVRPALRQLARDDGTEEVLEPRVMQVLVALARADGAILSRDDLTRSCWEGRVVGEDAINRVISRLRRAAEGIGQRSFRIETVTKVGYRLMRAGDAADLPISRDAALEGMRTELHRLKLDRRAMFTGAGVALAASGGFLAWRRFGMAPSVPGQQKPPEDIAPLMIQAQMAMTQGTVEGSNQAIGLLRRVVLLRPDYADGWGLLALSYSAAAVGWPQRFEADMRTRAAEARRRALALDPRNAYALAAEGLGKPVLGNWLAAERGLRTSLAQHPGNEMLTSALAGMMLGVGRCAEAANLLDGIWRRMPPNPGLAYTHIQTLWATGRLDEADKAMDDAVALFPTHFAVWFTRFYVLMYTGRAREAIALGENRETRPTGIPDWNFAQVLTVARAMLSRAPRDIDAAVAAALEGAHRGAGFAENGMQFLSALGRPDEAFAVADAYFFARGFDPGELRFSTEQGTYTRRSARRTHMLFLPSTTAMRADPRFLRLAEEIGLVRYWKDAGVRPDYQATG</sequence>
<dbReference type="InterPro" id="IPR036388">
    <property type="entry name" value="WH-like_DNA-bd_sf"/>
</dbReference>
<dbReference type="GO" id="GO:0003677">
    <property type="term" value="F:DNA binding"/>
    <property type="evidence" value="ECO:0007669"/>
    <property type="project" value="UniProtKB-UniRule"/>
</dbReference>
<evidence type="ECO:0000256" key="2">
    <source>
        <dbReference type="PROSITE-ProRule" id="PRU01091"/>
    </source>
</evidence>
<dbReference type="CDD" id="cd00383">
    <property type="entry name" value="trans_reg_C"/>
    <property type="match status" value="1"/>
</dbReference>
<dbReference type="Pfam" id="PF00486">
    <property type="entry name" value="Trans_reg_C"/>
    <property type="match status" value="1"/>
</dbReference>
<accession>A0A7X5UZT5</accession>
<dbReference type="RefSeq" id="WP_167299693.1">
    <property type="nucleotide sequence ID" value="NZ_JAASQV010000002.1"/>
</dbReference>
<proteinExistence type="predicted"/>
<evidence type="ECO:0000256" key="1">
    <source>
        <dbReference type="ARBA" id="ARBA00023125"/>
    </source>
</evidence>
<dbReference type="AlphaFoldDB" id="A0A7X5UZT5"/>
<comment type="caution">
    <text evidence="4">The sequence shown here is derived from an EMBL/GenBank/DDBJ whole genome shotgun (WGS) entry which is preliminary data.</text>
</comment>
<feature type="DNA-binding region" description="OmpR/PhoB-type" evidence="2">
    <location>
        <begin position="10"/>
        <end position="109"/>
    </location>
</feature>
<dbReference type="PROSITE" id="PS51755">
    <property type="entry name" value="OMPR_PHOB"/>
    <property type="match status" value="1"/>
</dbReference>
<evidence type="ECO:0000313" key="4">
    <source>
        <dbReference type="EMBL" id="NIJ65274.1"/>
    </source>
</evidence>
<gene>
    <name evidence="4" type="ORF">FHR20_002236</name>
</gene>
<feature type="domain" description="OmpR/PhoB-type" evidence="3">
    <location>
        <begin position="10"/>
        <end position="109"/>
    </location>
</feature>
<dbReference type="InterPro" id="IPR001867">
    <property type="entry name" value="OmpR/PhoB-type_DNA-bd"/>
</dbReference>
<dbReference type="SUPFAM" id="SSF48452">
    <property type="entry name" value="TPR-like"/>
    <property type="match status" value="1"/>
</dbReference>
<protein>
    <submittedName>
        <fullName evidence="4">DNA-binding winged helix-turn-helix (WHTH) protein</fullName>
    </submittedName>
</protein>
<keyword evidence="5" id="KW-1185">Reference proteome</keyword>
<name>A0A7X5UZT5_9SPHN</name>
<dbReference type="GO" id="GO:0006355">
    <property type="term" value="P:regulation of DNA-templated transcription"/>
    <property type="evidence" value="ECO:0007669"/>
    <property type="project" value="InterPro"/>
</dbReference>
<organism evidence="4 5">
    <name type="scientific">Sphingomonas leidyi</name>
    <dbReference type="NCBI Taxonomy" id="68569"/>
    <lineage>
        <taxon>Bacteria</taxon>
        <taxon>Pseudomonadati</taxon>
        <taxon>Pseudomonadota</taxon>
        <taxon>Alphaproteobacteria</taxon>
        <taxon>Sphingomonadales</taxon>
        <taxon>Sphingomonadaceae</taxon>
        <taxon>Sphingomonas</taxon>
    </lineage>
</organism>
<dbReference type="Gene3D" id="1.10.10.10">
    <property type="entry name" value="Winged helix-like DNA-binding domain superfamily/Winged helix DNA-binding domain"/>
    <property type="match status" value="1"/>
</dbReference>
<dbReference type="InterPro" id="IPR011990">
    <property type="entry name" value="TPR-like_helical_dom_sf"/>
</dbReference>